<feature type="compositionally biased region" description="Basic and acidic residues" evidence="2">
    <location>
        <begin position="462"/>
        <end position="474"/>
    </location>
</feature>
<name>A0AAJ0BRC9_9PEZI</name>
<evidence type="ECO:0000256" key="1">
    <source>
        <dbReference type="SAM" id="Coils"/>
    </source>
</evidence>
<keyword evidence="1" id="KW-0175">Coiled coil</keyword>
<keyword evidence="4" id="KW-1185">Reference proteome</keyword>
<reference evidence="3" key="1">
    <citation type="submission" date="2023-06" db="EMBL/GenBank/DDBJ databases">
        <title>Genome-scale phylogeny and comparative genomics of the fungal order Sordariales.</title>
        <authorList>
            <consortium name="Lawrence Berkeley National Laboratory"/>
            <person name="Hensen N."/>
            <person name="Bonometti L."/>
            <person name="Westerberg I."/>
            <person name="Brannstrom I.O."/>
            <person name="Guillou S."/>
            <person name="Cros-Aarteil S."/>
            <person name="Calhoun S."/>
            <person name="Haridas S."/>
            <person name="Kuo A."/>
            <person name="Mondo S."/>
            <person name="Pangilinan J."/>
            <person name="Riley R."/>
            <person name="Labutti K."/>
            <person name="Andreopoulos B."/>
            <person name="Lipzen A."/>
            <person name="Chen C."/>
            <person name="Yanf M."/>
            <person name="Daum C."/>
            <person name="Ng V."/>
            <person name="Clum A."/>
            <person name="Steindorff A."/>
            <person name="Ohm R."/>
            <person name="Martin F."/>
            <person name="Silar P."/>
            <person name="Natvig D."/>
            <person name="Lalanne C."/>
            <person name="Gautier V."/>
            <person name="Ament-Velasquez S.L."/>
            <person name="Kruys A."/>
            <person name="Hutchinson M.I."/>
            <person name="Powell A.J."/>
            <person name="Barry K."/>
            <person name="Miller A.N."/>
            <person name="Grigoriev I.V."/>
            <person name="Debuchy R."/>
            <person name="Gladieux P."/>
            <person name="Thoren M.H."/>
            <person name="Johannesson H."/>
        </authorList>
    </citation>
    <scope>NUCLEOTIDE SEQUENCE</scope>
    <source>
        <strain evidence="3">8032-3</strain>
    </source>
</reference>
<proteinExistence type="predicted"/>
<sequence>MDPPPVPTPSGSSKASGKTIKMKEEAMGRFEAFVGMRVDQFLPNYLGSNMGANKLTTLAKLSSLAVQKGLNSEHLKQQIMKVIYNRRDDNKQLIEGPELETIKKNMSVLPDHVDWASSAQRGALGRAFSARPAGRTSFRARSTPETPTPNNTTDVISNPRQTTTPSILNPTTPAPPATPAGAIPTATPQSKRVALTQDKDTTGQRERKRQRVSTTPAKELAVMHEALPHQPNPNGHHESTTEMLHQMLDMCKENIKTLTAVQAAQQSKANELEQALSQAQDTLSQVSQEYTTTITPERKLRLEADLNQAISDLRSAETSRDGLKHWLDEAKASHSVDSIAANPLLEQQEKMVHDRKEQVARAKAKVTDCSQVSAEAEAKVKAAQTAVVEAQEAVEAAKEDVRITMGRLKDLAGYIAIVRIGPSGMFPFTCILASVISTSFPDDKAPGDEGVSESPSSVDGGEDSRTTGDDRNIEMEELEMEVDKDMEGGHQGDGTVVVYGG</sequence>
<evidence type="ECO:0000313" key="4">
    <source>
        <dbReference type="Proteomes" id="UP001244011"/>
    </source>
</evidence>
<accession>A0AAJ0BRC9</accession>
<feature type="region of interest" description="Disordered" evidence="2">
    <location>
        <begin position="443"/>
        <end position="501"/>
    </location>
</feature>
<dbReference type="GeneID" id="85312595"/>
<dbReference type="Proteomes" id="UP001244011">
    <property type="component" value="Unassembled WGS sequence"/>
</dbReference>
<feature type="compositionally biased region" description="Basic and acidic residues" evidence="2">
    <location>
        <begin position="481"/>
        <end position="490"/>
    </location>
</feature>
<gene>
    <name evidence="3" type="ORF">QBC33DRAFT_553426</name>
</gene>
<dbReference type="RefSeq" id="XP_060277932.1">
    <property type="nucleotide sequence ID" value="XM_060429408.1"/>
</dbReference>
<feature type="compositionally biased region" description="Polar residues" evidence="2">
    <location>
        <begin position="154"/>
        <end position="169"/>
    </location>
</feature>
<evidence type="ECO:0000313" key="3">
    <source>
        <dbReference type="EMBL" id="KAK1761719.1"/>
    </source>
</evidence>
<feature type="compositionally biased region" description="Low complexity" evidence="2">
    <location>
        <begin position="179"/>
        <end position="188"/>
    </location>
</feature>
<comment type="caution">
    <text evidence="3">The sequence shown here is derived from an EMBL/GenBank/DDBJ whole genome shotgun (WGS) entry which is preliminary data.</text>
</comment>
<dbReference type="AlphaFoldDB" id="A0AAJ0BRC9"/>
<feature type="region of interest" description="Disordered" evidence="2">
    <location>
        <begin position="126"/>
        <end position="217"/>
    </location>
</feature>
<dbReference type="EMBL" id="MU839054">
    <property type="protein sequence ID" value="KAK1761719.1"/>
    <property type="molecule type" value="Genomic_DNA"/>
</dbReference>
<evidence type="ECO:0000256" key="2">
    <source>
        <dbReference type="SAM" id="MobiDB-lite"/>
    </source>
</evidence>
<feature type="compositionally biased region" description="Low complexity" evidence="2">
    <location>
        <begin position="143"/>
        <end position="153"/>
    </location>
</feature>
<organism evidence="3 4">
    <name type="scientific">Phialemonium atrogriseum</name>
    <dbReference type="NCBI Taxonomy" id="1093897"/>
    <lineage>
        <taxon>Eukaryota</taxon>
        <taxon>Fungi</taxon>
        <taxon>Dikarya</taxon>
        <taxon>Ascomycota</taxon>
        <taxon>Pezizomycotina</taxon>
        <taxon>Sordariomycetes</taxon>
        <taxon>Sordariomycetidae</taxon>
        <taxon>Cephalothecales</taxon>
        <taxon>Cephalothecaceae</taxon>
        <taxon>Phialemonium</taxon>
    </lineage>
</organism>
<feature type="coiled-coil region" evidence="1">
    <location>
        <begin position="262"/>
        <end position="319"/>
    </location>
</feature>
<protein>
    <submittedName>
        <fullName evidence="3">Uncharacterized protein</fullName>
    </submittedName>
</protein>
<feature type="coiled-coil region" evidence="1">
    <location>
        <begin position="345"/>
        <end position="400"/>
    </location>
</feature>